<gene>
    <name evidence="1" type="ORF">ElyMa_002621500</name>
</gene>
<protein>
    <submittedName>
        <fullName evidence="1">Uncharacterized protein</fullName>
    </submittedName>
</protein>
<comment type="caution">
    <text evidence="1">The sequence shown here is derived from an EMBL/GenBank/DDBJ whole genome shotgun (WGS) entry which is preliminary data.</text>
</comment>
<name>A0AAV4H4Y0_9GAST</name>
<evidence type="ECO:0000313" key="1">
    <source>
        <dbReference type="EMBL" id="GFR92567.1"/>
    </source>
</evidence>
<accession>A0AAV4H4Y0</accession>
<sequence length="127" mass="15035">MSEHPIQIIKPRVFTLQDHNDRFLAMNRKVESEFTARLFTRSFARAASWRSHSPYTPAYLQQTKRWLSTSERNDARRKPSGSGILNRRNRMGGCSFYNNCVSNESQYWWKKTMPEQCGLVLRLPLFF</sequence>
<keyword evidence="2" id="KW-1185">Reference proteome</keyword>
<reference evidence="1 2" key="1">
    <citation type="journal article" date="2021" name="Elife">
        <title>Chloroplast acquisition without the gene transfer in kleptoplastic sea slugs, Plakobranchus ocellatus.</title>
        <authorList>
            <person name="Maeda T."/>
            <person name="Takahashi S."/>
            <person name="Yoshida T."/>
            <person name="Shimamura S."/>
            <person name="Takaki Y."/>
            <person name="Nagai Y."/>
            <person name="Toyoda A."/>
            <person name="Suzuki Y."/>
            <person name="Arimoto A."/>
            <person name="Ishii H."/>
            <person name="Satoh N."/>
            <person name="Nishiyama T."/>
            <person name="Hasebe M."/>
            <person name="Maruyama T."/>
            <person name="Minagawa J."/>
            <person name="Obokata J."/>
            <person name="Shigenobu S."/>
        </authorList>
    </citation>
    <scope>NUCLEOTIDE SEQUENCE [LARGE SCALE GENOMIC DNA]</scope>
</reference>
<dbReference type="AlphaFoldDB" id="A0AAV4H4Y0"/>
<proteinExistence type="predicted"/>
<evidence type="ECO:0000313" key="2">
    <source>
        <dbReference type="Proteomes" id="UP000762676"/>
    </source>
</evidence>
<dbReference type="Proteomes" id="UP000762676">
    <property type="component" value="Unassembled WGS sequence"/>
</dbReference>
<dbReference type="EMBL" id="BMAT01005396">
    <property type="protein sequence ID" value="GFR92567.1"/>
    <property type="molecule type" value="Genomic_DNA"/>
</dbReference>
<organism evidence="1 2">
    <name type="scientific">Elysia marginata</name>
    <dbReference type="NCBI Taxonomy" id="1093978"/>
    <lineage>
        <taxon>Eukaryota</taxon>
        <taxon>Metazoa</taxon>
        <taxon>Spiralia</taxon>
        <taxon>Lophotrochozoa</taxon>
        <taxon>Mollusca</taxon>
        <taxon>Gastropoda</taxon>
        <taxon>Heterobranchia</taxon>
        <taxon>Euthyneura</taxon>
        <taxon>Panpulmonata</taxon>
        <taxon>Sacoglossa</taxon>
        <taxon>Placobranchoidea</taxon>
        <taxon>Plakobranchidae</taxon>
        <taxon>Elysia</taxon>
    </lineage>
</organism>